<keyword evidence="5" id="KW-0732">Signal</keyword>
<name>A0ABV5CBB2_9SPHI</name>
<dbReference type="EMBL" id="JBBVGT010000002">
    <property type="protein sequence ID" value="MFB5944833.1"/>
    <property type="molecule type" value="Genomic_DNA"/>
</dbReference>
<organism evidence="7 8">
    <name type="scientific">Albibacterium profundi</name>
    <dbReference type="NCBI Taxonomy" id="3134906"/>
    <lineage>
        <taxon>Bacteria</taxon>
        <taxon>Pseudomonadati</taxon>
        <taxon>Bacteroidota</taxon>
        <taxon>Sphingobacteriia</taxon>
        <taxon>Sphingobacteriales</taxon>
        <taxon>Sphingobacteriaceae</taxon>
        <taxon>Albibacterium</taxon>
    </lineage>
</organism>
<comment type="subcellular location">
    <subcellularLocation>
        <location evidence="1">Cell envelope</location>
    </subcellularLocation>
</comment>
<dbReference type="Pfam" id="PF01297">
    <property type="entry name" value="ZnuA"/>
    <property type="match status" value="1"/>
</dbReference>
<accession>A0ABV5CBB2</accession>
<dbReference type="InterPro" id="IPR006128">
    <property type="entry name" value="Lipoprotein_PsaA-like"/>
</dbReference>
<dbReference type="PANTHER" id="PTHR42953:SF1">
    <property type="entry name" value="METAL-BINDING PROTEIN HI_0362-RELATED"/>
    <property type="match status" value="1"/>
</dbReference>
<dbReference type="SUPFAM" id="SSF53807">
    <property type="entry name" value="Helical backbone' metal receptor"/>
    <property type="match status" value="1"/>
</dbReference>
<dbReference type="InterPro" id="IPR050492">
    <property type="entry name" value="Bact_metal-bind_prot9"/>
</dbReference>
<comment type="similarity">
    <text evidence="2 6">Belongs to the bacterial solute-binding protein 9 family.</text>
</comment>
<proteinExistence type="inferred from homology"/>
<sequence length="304" mass="33886">MRILFITFLVLLISCDSRSHKDVVDDSRPMVVVTTNLLADAIKHIVKDSVRVESLMGAGIDPHLYKASIGDLKKLLDADLIFYQGLHLEGKLGEVLDKLGRTKNVMALADHVSPQQIRYVDTNKSVPDPHIWFDVHIWKNIVETACLKLSEKLPSHAYYFRINADAYLKELDKLDQFIRQQVDLIEPEKRVLITSHDAFNYFGAAYGIEVRGLQGISTLSDFGLKDVSDLVKTIIDRDITAVFVETSVSSRSLEAVIAGVRERGGQVSIGGTLYTDALGEEGQPEGTYIGMMRNNIQTIVKGLK</sequence>
<dbReference type="RefSeq" id="WP_375556393.1">
    <property type="nucleotide sequence ID" value="NZ_JBBVGT010000002.1"/>
</dbReference>
<keyword evidence="3 6" id="KW-0813">Transport</keyword>
<evidence type="ECO:0000256" key="2">
    <source>
        <dbReference type="ARBA" id="ARBA00011028"/>
    </source>
</evidence>
<dbReference type="PRINTS" id="PR00690">
    <property type="entry name" value="ADHESNFAMILY"/>
</dbReference>
<evidence type="ECO:0000256" key="1">
    <source>
        <dbReference type="ARBA" id="ARBA00004196"/>
    </source>
</evidence>
<dbReference type="PROSITE" id="PS51257">
    <property type="entry name" value="PROKAR_LIPOPROTEIN"/>
    <property type="match status" value="1"/>
</dbReference>
<evidence type="ECO:0000256" key="3">
    <source>
        <dbReference type="ARBA" id="ARBA00022448"/>
    </source>
</evidence>
<protein>
    <submittedName>
        <fullName evidence="7">Zinc ABC transporter substrate-binding protein</fullName>
    </submittedName>
</protein>
<evidence type="ECO:0000256" key="6">
    <source>
        <dbReference type="RuleBase" id="RU003512"/>
    </source>
</evidence>
<gene>
    <name evidence="7" type="ORF">WKR92_03200</name>
</gene>
<evidence type="ECO:0000313" key="8">
    <source>
        <dbReference type="Proteomes" id="UP001580928"/>
    </source>
</evidence>
<evidence type="ECO:0000256" key="5">
    <source>
        <dbReference type="ARBA" id="ARBA00022729"/>
    </source>
</evidence>
<reference evidence="7 8" key="1">
    <citation type="submission" date="2024-04" db="EMBL/GenBank/DDBJ databases">
        <title>Albibacterium profundi sp. nov., isolated from sediment of the Challenger Deep of Mariana Trench.</title>
        <authorList>
            <person name="Wang Y."/>
        </authorList>
    </citation>
    <scope>NUCLEOTIDE SEQUENCE [LARGE SCALE GENOMIC DNA]</scope>
    <source>
        <strain evidence="7 8">RHL897</strain>
    </source>
</reference>
<dbReference type="InterPro" id="IPR006127">
    <property type="entry name" value="ZnuA-like"/>
</dbReference>
<keyword evidence="4" id="KW-0479">Metal-binding</keyword>
<dbReference type="PRINTS" id="PR00691">
    <property type="entry name" value="ADHESINB"/>
</dbReference>
<keyword evidence="8" id="KW-1185">Reference proteome</keyword>
<dbReference type="Gene3D" id="3.40.50.1980">
    <property type="entry name" value="Nitrogenase molybdenum iron protein domain"/>
    <property type="match status" value="2"/>
</dbReference>
<dbReference type="Proteomes" id="UP001580928">
    <property type="component" value="Unassembled WGS sequence"/>
</dbReference>
<evidence type="ECO:0000256" key="4">
    <source>
        <dbReference type="ARBA" id="ARBA00022723"/>
    </source>
</evidence>
<evidence type="ECO:0000313" key="7">
    <source>
        <dbReference type="EMBL" id="MFB5944833.1"/>
    </source>
</evidence>
<dbReference type="PANTHER" id="PTHR42953">
    <property type="entry name" value="HIGH-AFFINITY ZINC UPTAKE SYSTEM PROTEIN ZNUA-RELATED"/>
    <property type="match status" value="1"/>
</dbReference>
<dbReference type="InterPro" id="IPR006129">
    <property type="entry name" value="AdhesinB"/>
</dbReference>
<comment type="caution">
    <text evidence="7">The sequence shown here is derived from an EMBL/GenBank/DDBJ whole genome shotgun (WGS) entry which is preliminary data.</text>
</comment>